<name>V4BBK0_LOTGI</name>
<dbReference type="Proteomes" id="UP000030746">
    <property type="component" value="Unassembled WGS sequence"/>
</dbReference>
<sequence>MDLADVSSKLGQITLICTIYMDFGDGNTDSIDVHHSFAQSNVCDSYNTTKIPLNSYDMKADGRRSSLGADGRRCSLGADGRRSSLGADGRMSSLGADGRRCSLGADGRRGSLGAGCRRRDHVVEGVLWVLLLALYLNFNSFKLCRIERGIDSSREHISTIEDEPKFHIWYHAYYKKA</sequence>
<dbReference type="CTD" id="20236954"/>
<dbReference type="RefSeq" id="XP_009044440.1">
    <property type="nucleotide sequence ID" value="XM_009046192.1"/>
</dbReference>
<evidence type="ECO:0000313" key="1">
    <source>
        <dbReference type="EMBL" id="ESP04931.1"/>
    </source>
</evidence>
<keyword evidence="2" id="KW-1185">Reference proteome</keyword>
<dbReference type="AlphaFoldDB" id="V4BBK0"/>
<protein>
    <submittedName>
        <fullName evidence="1">Uncharacterized protein</fullName>
    </submittedName>
</protein>
<evidence type="ECO:0000313" key="2">
    <source>
        <dbReference type="Proteomes" id="UP000030746"/>
    </source>
</evidence>
<dbReference type="KEGG" id="lgi:LOTGIDRAFT_156172"/>
<reference evidence="1 2" key="1">
    <citation type="journal article" date="2013" name="Nature">
        <title>Insights into bilaterian evolution from three spiralian genomes.</title>
        <authorList>
            <person name="Simakov O."/>
            <person name="Marletaz F."/>
            <person name="Cho S.J."/>
            <person name="Edsinger-Gonzales E."/>
            <person name="Havlak P."/>
            <person name="Hellsten U."/>
            <person name="Kuo D.H."/>
            <person name="Larsson T."/>
            <person name="Lv J."/>
            <person name="Arendt D."/>
            <person name="Savage R."/>
            <person name="Osoegawa K."/>
            <person name="de Jong P."/>
            <person name="Grimwood J."/>
            <person name="Chapman J.A."/>
            <person name="Shapiro H."/>
            <person name="Aerts A."/>
            <person name="Otillar R.P."/>
            <person name="Terry A.Y."/>
            <person name="Boore J.L."/>
            <person name="Grigoriev I.V."/>
            <person name="Lindberg D.R."/>
            <person name="Seaver E.C."/>
            <person name="Weisblat D.A."/>
            <person name="Putnam N.H."/>
            <person name="Rokhsar D.S."/>
        </authorList>
    </citation>
    <scope>NUCLEOTIDE SEQUENCE [LARGE SCALE GENOMIC DNA]</scope>
</reference>
<dbReference type="GeneID" id="20236954"/>
<dbReference type="EMBL" id="KB199651">
    <property type="protein sequence ID" value="ESP04931.1"/>
    <property type="molecule type" value="Genomic_DNA"/>
</dbReference>
<gene>
    <name evidence="1" type="ORF">LOTGIDRAFT_156172</name>
</gene>
<accession>V4BBK0</accession>
<dbReference type="HOGENOM" id="CLU_1519567_0_0_1"/>
<organism evidence="1 2">
    <name type="scientific">Lottia gigantea</name>
    <name type="common">Giant owl limpet</name>
    <dbReference type="NCBI Taxonomy" id="225164"/>
    <lineage>
        <taxon>Eukaryota</taxon>
        <taxon>Metazoa</taxon>
        <taxon>Spiralia</taxon>
        <taxon>Lophotrochozoa</taxon>
        <taxon>Mollusca</taxon>
        <taxon>Gastropoda</taxon>
        <taxon>Patellogastropoda</taxon>
        <taxon>Lottioidea</taxon>
        <taxon>Lottiidae</taxon>
        <taxon>Lottia</taxon>
    </lineage>
</organism>
<proteinExistence type="predicted"/>